<dbReference type="InterPro" id="IPR046537">
    <property type="entry name" value="DUF6602"/>
</dbReference>
<feature type="domain" description="DUF6602" evidence="1">
    <location>
        <begin position="34"/>
        <end position="136"/>
    </location>
</feature>
<reference evidence="2 3" key="1">
    <citation type="submission" date="2019-01" db="EMBL/GenBank/DDBJ databases">
        <authorList>
            <person name="Brito A."/>
        </authorList>
    </citation>
    <scope>NUCLEOTIDE SEQUENCE [LARGE SCALE GENOMIC DNA]</scope>
    <source>
        <strain evidence="2">1</strain>
    </source>
</reference>
<accession>A0A563W3F2</accession>
<evidence type="ECO:0000313" key="2">
    <source>
        <dbReference type="EMBL" id="VEP18157.1"/>
    </source>
</evidence>
<gene>
    <name evidence="2" type="ORF">H1P_70040</name>
</gene>
<dbReference type="CDD" id="cd21411">
    <property type="entry name" value="NucC"/>
    <property type="match status" value="1"/>
</dbReference>
<keyword evidence="3" id="KW-1185">Reference proteome</keyword>
<protein>
    <recommendedName>
        <fullName evidence="1">DUF6602 domain-containing protein</fullName>
    </recommendedName>
</protein>
<evidence type="ECO:0000259" key="1">
    <source>
        <dbReference type="Pfam" id="PF20247"/>
    </source>
</evidence>
<dbReference type="Pfam" id="PF20247">
    <property type="entry name" value="DUF6602"/>
    <property type="match status" value="1"/>
</dbReference>
<dbReference type="AlphaFoldDB" id="A0A563W3F2"/>
<dbReference type="RefSeq" id="WP_144863505.1">
    <property type="nucleotide sequence ID" value="NZ_LR213771.1"/>
</dbReference>
<dbReference type="OrthoDB" id="337432at2"/>
<proteinExistence type="predicted"/>
<sequence length="250" mass="28235">MTNKAKIDSEEKGQEFLQEIFSDVQEYLNGKFKRNKKSTHNGKQGEATEQAFIKLLREYLPKRYAIESGIIIDSLGKTSDQIDIVIFDPQYTPKLFIEDEMRFILAESVYAVFEVKPKISSNLKYAGDKAASVRKLHRTSVPIPHAGGTYPAKPLFKIVCGILAINNGYSGGFKGTFLENHYKLNDEQKLDCGLAVSGDHFDFFDSYPKIINEQSEKAVMYFIFRLLGKLQSLGTVPAIDWNAYAQHLSS</sequence>
<organism evidence="2 3">
    <name type="scientific">Hyella patelloides LEGE 07179</name>
    <dbReference type="NCBI Taxonomy" id="945734"/>
    <lineage>
        <taxon>Bacteria</taxon>
        <taxon>Bacillati</taxon>
        <taxon>Cyanobacteriota</taxon>
        <taxon>Cyanophyceae</taxon>
        <taxon>Pleurocapsales</taxon>
        <taxon>Hyellaceae</taxon>
        <taxon>Hyella</taxon>
    </lineage>
</organism>
<name>A0A563W3F2_9CYAN</name>
<dbReference type="EMBL" id="CAACVJ010000667">
    <property type="protein sequence ID" value="VEP18157.1"/>
    <property type="molecule type" value="Genomic_DNA"/>
</dbReference>
<evidence type="ECO:0000313" key="3">
    <source>
        <dbReference type="Proteomes" id="UP000320055"/>
    </source>
</evidence>
<dbReference type="Proteomes" id="UP000320055">
    <property type="component" value="Unassembled WGS sequence"/>
</dbReference>